<keyword evidence="3" id="KW-1185">Reference proteome</keyword>
<comment type="caution">
    <text evidence="2">The sequence shown here is derived from an EMBL/GenBank/DDBJ whole genome shotgun (WGS) entry which is preliminary data.</text>
</comment>
<dbReference type="OrthoDB" id="413361at2759"/>
<dbReference type="GO" id="GO:0003676">
    <property type="term" value="F:nucleic acid binding"/>
    <property type="evidence" value="ECO:0007669"/>
    <property type="project" value="InterPro"/>
</dbReference>
<feature type="compositionally biased region" description="Low complexity" evidence="1">
    <location>
        <begin position="956"/>
        <end position="982"/>
    </location>
</feature>
<reference evidence="2 3" key="1">
    <citation type="submission" date="2016-07" db="EMBL/GenBank/DDBJ databases">
        <title>Pervasive Adenine N6-methylation of Active Genes in Fungi.</title>
        <authorList>
            <consortium name="DOE Joint Genome Institute"/>
            <person name="Mondo S.J."/>
            <person name="Dannebaum R.O."/>
            <person name="Kuo R.C."/>
            <person name="Labutti K."/>
            <person name="Haridas S."/>
            <person name="Kuo A."/>
            <person name="Salamov A."/>
            <person name="Ahrendt S.R."/>
            <person name="Lipzen A."/>
            <person name="Sullivan W."/>
            <person name="Andreopoulos W.B."/>
            <person name="Clum A."/>
            <person name="Lindquist E."/>
            <person name="Daum C."/>
            <person name="Ramamoorthy G.K."/>
            <person name="Gryganskyi A."/>
            <person name="Culley D."/>
            <person name="Magnuson J.K."/>
            <person name="James T.Y."/>
            <person name="O'Malley M.A."/>
            <person name="Stajich J.E."/>
            <person name="Spatafora J.W."/>
            <person name="Visel A."/>
            <person name="Grigoriev I.V."/>
        </authorList>
    </citation>
    <scope>NUCLEOTIDE SEQUENCE [LARGE SCALE GENOMIC DNA]</scope>
    <source>
        <strain evidence="2 3">JEL800</strain>
    </source>
</reference>
<dbReference type="STRING" id="329046.A0A1Y1ZQS4"/>
<feature type="compositionally biased region" description="Basic and acidic residues" evidence="1">
    <location>
        <begin position="881"/>
        <end position="902"/>
    </location>
</feature>
<feature type="region of interest" description="Disordered" evidence="1">
    <location>
        <begin position="379"/>
        <end position="450"/>
    </location>
</feature>
<feature type="compositionally biased region" description="Low complexity" evidence="1">
    <location>
        <begin position="388"/>
        <end position="404"/>
    </location>
</feature>
<feature type="region of interest" description="Disordered" evidence="1">
    <location>
        <begin position="265"/>
        <end position="306"/>
    </location>
</feature>
<name>A0A1Y1ZQS4_9FUNG</name>
<evidence type="ECO:0008006" key="4">
    <source>
        <dbReference type="Google" id="ProtNLM"/>
    </source>
</evidence>
<sequence length="1048" mass="117660">MSQTFLLTKNNARQQFPSWRSAAIKAANTIKPIKGFFTLIPKERHATTGQWIKSTSNLVECEEFWDHAEFGFHHPSITEFQMDPNATPTPSEKRDLRDCKLANNHVDAALTAVFLASVDKQIHDKIINSTSAHDAYIKILDYINVQPEAIHKHLRQEFEALAQLNHETCHDYIDRAETLIITMEGHNLFTPNETIYSKVCNGFTLENQEHVTKFGPDPLTGELGLHQIKTYFRDLFDIYKGSSIQRKETRSDDYLHGLITKWPGGVRPSKRTANSTQKYDDPAPPKAPNANQTQTPSTSRTYKKTPCAKCGSETCGFVAAGVDCPKCPENGCYGHLPPCNPFKIAKFQKKQADMKQRNEANKVSPTIYSPLCPLPLDCDSDEEDSEMTVPPLQPLQQVSVQPQTPTTPPKRSYAQAASTPKTNQDQLPAPIENPQKGVSGSCAPESRVVSETPVAVTTPVVSRTDSAGVELDNSHDAYSHPNKLEPNCLCTTIIDLTTASANIALNQIPKSKVTAQRWHLRANHANLETIIASSKVVRNMDIAKAPMDSTCPCRTETCTHCIKGKMRRYPYTGHDGTHFYKPAEVFTADAVYAKRPDIYGNVGAIIIVCAATAMKFIYLFKSRTELYDRVKFFMKWVDRIHPHTNRKWRLDPISEHTGSELAEILQELGVQKQLGTQGGHQLQFKVERYNILPLTKFDQQSVPQKLQMASGDGLYSTQANNHSITPFEQWFNYPPDCTNWRTGFCIVTFRKSDTVVDANKVDERGEEGRFLGYGDYDGHEVVSKAWAVWKKGTPISNPPKYTRNAYFYENTFKFSELNFNDPLLQTEESSWIEDFLAMAPSHQPQLPNHQIVPAPATNPPPPVEQEHDPSSNTILPVEQAIQHRPERDRRPPNRTVLPDHRIKNPKKAKVDNATITPNASTAISGLVNRGNGYVSMTTRSQLTKVTLKPGQPGYIPPSSRKTTTSTTSSSSKQSKPSSKSSSAFSATINNSDDKLYLNFSYPTVMRNHPHLNAQNKTQQYLQNKKYVQLLSKIRKKVFPGVVLRNREL</sequence>
<dbReference type="Proteomes" id="UP000193642">
    <property type="component" value="Unassembled WGS sequence"/>
</dbReference>
<feature type="region of interest" description="Disordered" evidence="1">
    <location>
        <begin position="848"/>
        <end position="916"/>
    </location>
</feature>
<evidence type="ECO:0000256" key="1">
    <source>
        <dbReference type="SAM" id="MobiDB-lite"/>
    </source>
</evidence>
<gene>
    <name evidence="2" type="ORF">BCR33DRAFT_778425</name>
</gene>
<dbReference type="AlphaFoldDB" id="A0A1Y1ZQS4"/>
<accession>A0A1Y1ZQS4</accession>
<protein>
    <recommendedName>
        <fullName evidence="4">Integrase catalytic domain-containing protein</fullName>
    </recommendedName>
</protein>
<proteinExistence type="predicted"/>
<dbReference type="InterPro" id="IPR036397">
    <property type="entry name" value="RNaseH_sf"/>
</dbReference>
<feature type="compositionally biased region" description="Polar residues" evidence="1">
    <location>
        <begin position="415"/>
        <end position="426"/>
    </location>
</feature>
<organism evidence="2 3">
    <name type="scientific">Rhizoclosmatium globosum</name>
    <dbReference type="NCBI Taxonomy" id="329046"/>
    <lineage>
        <taxon>Eukaryota</taxon>
        <taxon>Fungi</taxon>
        <taxon>Fungi incertae sedis</taxon>
        <taxon>Chytridiomycota</taxon>
        <taxon>Chytridiomycota incertae sedis</taxon>
        <taxon>Chytridiomycetes</taxon>
        <taxon>Chytridiales</taxon>
        <taxon>Chytriomycetaceae</taxon>
        <taxon>Rhizoclosmatium</taxon>
    </lineage>
</organism>
<evidence type="ECO:0000313" key="3">
    <source>
        <dbReference type="Proteomes" id="UP000193642"/>
    </source>
</evidence>
<feature type="region of interest" description="Disordered" evidence="1">
    <location>
        <begin position="947"/>
        <end position="986"/>
    </location>
</feature>
<dbReference type="EMBL" id="MCGO01000354">
    <property type="protein sequence ID" value="ORY12580.1"/>
    <property type="molecule type" value="Genomic_DNA"/>
</dbReference>
<evidence type="ECO:0000313" key="2">
    <source>
        <dbReference type="EMBL" id="ORY12580.1"/>
    </source>
</evidence>
<dbReference type="Gene3D" id="3.30.420.10">
    <property type="entry name" value="Ribonuclease H-like superfamily/Ribonuclease H"/>
    <property type="match status" value="1"/>
</dbReference>